<dbReference type="SUPFAM" id="SSF55874">
    <property type="entry name" value="ATPase domain of HSP90 chaperone/DNA topoisomerase II/histidine kinase"/>
    <property type="match status" value="1"/>
</dbReference>
<keyword evidence="3" id="KW-0067">ATP-binding</keyword>
<dbReference type="EMBL" id="JBHTIR010000277">
    <property type="protein sequence ID" value="MFD0851203.1"/>
    <property type="molecule type" value="Genomic_DNA"/>
</dbReference>
<dbReference type="InterPro" id="IPR050267">
    <property type="entry name" value="Anti-sigma-factor_SerPK"/>
</dbReference>
<feature type="domain" description="Histidine kinase/HSP90-like ATPase" evidence="2">
    <location>
        <begin position="11"/>
        <end position="118"/>
    </location>
</feature>
<dbReference type="PANTHER" id="PTHR35526:SF3">
    <property type="entry name" value="ANTI-SIGMA-F FACTOR RSBW"/>
    <property type="match status" value="1"/>
</dbReference>
<sequence>MSDTLVLKSFPQSIKQARDFVGCVAGRCGLDDYVPRLVVSELVTNAWRHAEGNDDIVVRAFPAQDAPAQLVIEVWDADPRPPVQCDPDDCDESGRGILLLTSVALRWGTRPSGGGKVVFAVVT</sequence>
<dbReference type="Pfam" id="PF13581">
    <property type="entry name" value="HATPase_c_2"/>
    <property type="match status" value="1"/>
</dbReference>
<dbReference type="Proteomes" id="UP001597083">
    <property type="component" value="Unassembled WGS sequence"/>
</dbReference>
<evidence type="ECO:0000313" key="3">
    <source>
        <dbReference type="EMBL" id="MFD0851203.1"/>
    </source>
</evidence>
<reference evidence="4" key="1">
    <citation type="journal article" date="2019" name="Int. J. Syst. Evol. Microbiol.">
        <title>The Global Catalogue of Microorganisms (GCM) 10K type strain sequencing project: providing services to taxonomists for standard genome sequencing and annotation.</title>
        <authorList>
            <consortium name="The Broad Institute Genomics Platform"/>
            <consortium name="The Broad Institute Genome Sequencing Center for Infectious Disease"/>
            <person name="Wu L."/>
            <person name="Ma J."/>
        </authorList>
    </citation>
    <scope>NUCLEOTIDE SEQUENCE [LARGE SCALE GENOMIC DNA]</scope>
    <source>
        <strain evidence="4">JCM 31696</strain>
    </source>
</reference>
<proteinExistence type="predicted"/>
<dbReference type="InterPro" id="IPR003594">
    <property type="entry name" value="HATPase_dom"/>
</dbReference>
<evidence type="ECO:0000256" key="1">
    <source>
        <dbReference type="ARBA" id="ARBA00022527"/>
    </source>
</evidence>
<comment type="caution">
    <text evidence="3">The sequence shown here is derived from an EMBL/GenBank/DDBJ whole genome shotgun (WGS) entry which is preliminary data.</text>
</comment>
<accession>A0ABW3C9M1</accession>
<organism evidence="3 4">
    <name type="scientific">Actinomadura adrarensis</name>
    <dbReference type="NCBI Taxonomy" id="1819600"/>
    <lineage>
        <taxon>Bacteria</taxon>
        <taxon>Bacillati</taxon>
        <taxon>Actinomycetota</taxon>
        <taxon>Actinomycetes</taxon>
        <taxon>Streptosporangiales</taxon>
        <taxon>Thermomonosporaceae</taxon>
        <taxon>Actinomadura</taxon>
    </lineage>
</organism>
<dbReference type="GO" id="GO:0005524">
    <property type="term" value="F:ATP binding"/>
    <property type="evidence" value="ECO:0007669"/>
    <property type="project" value="UniProtKB-KW"/>
</dbReference>
<gene>
    <name evidence="3" type="ORF">ACFQ07_03185</name>
</gene>
<dbReference type="PANTHER" id="PTHR35526">
    <property type="entry name" value="ANTI-SIGMA-F FACTOR RSBW-RELATED"/>
    <property type="match status" value="1"/>
</dbReference>
<evidence type="ECO:0000259" key="2">
    <source>
        <dbReference type="Pfam" id="PF13581"/>
    </source>
</evidence>
<dbReference type="Gene3D" id="3.30.565.10">
    <property type="entry name" value="Histidine kinase-like ATPase, C-terminal domain"/>
    <property type="match status" value="1"/>
</dbReference>
<keyword evidence="1" id="KW-0808">Transferase</keyword>
<keyword evidence="3" id="KW-0547">Nucleotide-binding</keyword>
<keyword evidence="1" id="KW-0418">Kinase</keyword>
<evidence type="ECO:0000313" key="4">
    <source>
        <dbReference type="Proteomes" id="UP001597083"/>
    </source>
</evidence>
<dbReference type="CDD" id="cd16936">
    <property type="entry name" value="HATPase_RsbW-like"/>
    <property type="match status" value="1"/>
</dbReference>
<keyword evidence="1" id="KW-0723">Serine/threonine-protein kinase</keyword>
<keyword evidence="4" id="KW-1185">Reference proteome</keyword>
<dbReference type="InterPro" id="IPR036890">
    <property type="entry name" value="HATPase_C_sf"/>
</dbReference>
<name>A0ABW3C9M1_9ACTN</name>
<protein>
    <submittedName>
        <fullName evidence="3">ATP-binding protein</fullName>
    </submittedName>
</protein>